<evidence type="ECO:0000313" key="6">
    <source>
        <dbReference type="EMBL" id="KKW35093.1"/>
    </source>
</evidence>
<dbReference type="PIRSF" id="PIRSF006092">
    <property type="entry name" value="GreA_GreB"/>
    <property type="match status" value="1"/>
</dbReference>
<keyword evidence="6" id="KW-0251">Elongation factor</keyword>
<dbReference type="PANTHER" id="PTHR30437">
    <property type="entry name" value="TRANSCRIPTION ELONGATION FACTOR GREA"/>
    <property type="match status" value="1"/>
</dbReference>
<dbReference type="GO" id="GO:0003746">
    <property type="term" value="F:translation elongation factor activity"/>
    <property type="evidence" value="ECO:0007669"/>
    <property type="project" value="UniProtKB-KW"/>
</dbReference>
<evidence type="ECO:0000259" key="4">
    <source>
        <dbReference type="Pfam" id="PF01272"/>
    </source>
</evidence>
<dbReference type="PROSITE" id="PS00830">
    <property type="entry name" value="GREAB_2"/>
    <property type="match status" value="1"/>
</dbReference>
<organism evidence="6 7">
    <name type="scientific">Candidatus Uhrbacteria bacterium GW2011_GWC2_53_7</name>
    <dbReference type="NCBI Taxonomy" id="1618986"/>
    <lineage>
        <taxon>Bacteria</taxon>
        <taxon>Candidatus Uhriibacteriota</taxon>
    </lineage>
</organism>
<dbReference type="InterPro" id="IPR023459">
    <property type="entry name" value="Tscrpt_elong_fac_GreA/B_fam"/>
</dbReference>
<feature type="domain" description="Transcription elongation factor GreA/GreB N-terminal" evidence="5">
    <location>
        <begin position="21"/>
        <end position="88"/>
    </location>
</feature>
<dbReference type="SUPFAM" id="SSF54534">
    <property type="entry name" value="FKBP-like"/>
    <property type="match status" value="1"/>
</dbReference>
<dbReference type="AlphaFoldDB" id="A0A0G1XV78"/>
<protein>
    <submittedName>
        <fullName evidence="6">Transcription elongation factor GreA</fullName>
    </submittedName>
</protein>
<evidence type="ECO:0000256" key="1">
    <source>
        <dbReference type="ARBA" id="ARBA00008213"/>
    </source>
</evidence>
<dbReference type="SUPFAM" id="SSF46557">
    <property type="entry name" value="GreA transcript cleavage protein, N-terminal domain"/>
    <property type="match status" value="1"/>
</dbReference>
<feature type="domain" description="Transcription elongation factor GreA/GreB C-terminal" evidence="4">
    <location>
        <begin position="98"/>
        <end position="168"/>
    </location>
</feature>
<dbReference type="EMBL" id="LCRN01000050">
    <property type="protein sequence ID" value="KKW35093.1"/>
    <property type="molecule type" value="Genomic_DNA"/>
</dbReference>
<evidence type="ECO:0000256" key="3">
    <source>
        <dbReference type="ARBA" id="ARBA00023163"/>
    </source>
</evidence>
<dbReference type="InterPro" id="IPR022691">
    <property type="entry name" value="Tscrpt_elong_fac_GreA/B_N"/>
</dbReference>
<dbReference type="Pfam" id="PF03449">
    <property type="entry name" value="GreA_GreB_N"/>
    <property type="match status" value="1"/>
</dbReference>
<keyword evidence="3" id="KW-0804">Transcription</keyword>
<dbReference type="InterPro" id="IPR036805">
    <property type="entry name" value="Tscrpt_elong_fac_GreA/B_N_sf"/>
</dbReference>
<proteinExistence type="inferred from homology"/>
<dbReference type="GO" id="GO:0006354">
    <property type="term" value="P:DNA-templated transcription elongation"/>
    <property type="evidence" value="ECO:0007669"/>
    <property type="project" value="TreeGrafter"/>
</dbReference>
<dbReference type="GO" id="GO:0003677">
    <property type="term" value="F:DNA binding"/>
    <property type="evidence" value="ECO:0007669"/>
    <property type="project" value="InterPro"/>
</dbReference>
<dbReference type="GO" id="GO:0032784">
    <property type="term" value="P:regulation of DNA-templated transcription elongation"/>
    <property type="evidence" value="ECO:0007669"/>
    <property type="project" value="InterPro"/>
</dbReference>
<dbReference type="GO" id="GO:0070063">
    <property type="term" value="F:RNA polymerase binding"/>
    <property type="evidence" value="ECO:0007669"/>
    <property type="project" value="InterPro"/>
</dbReference>
<sequence>MQVPKRRGEEEARRKRVHDDYVTPEKIVAMERQLERLKKTERPAAIAETQRLAEMGDFSENVGYQISKANLRRINGKIMTLEERLKTAILIERGASADGVVRIGSTVAVVVDGIQKSYEILGSSETDPTRDRISHLSPLGRALLGHRAGDEVTLATLVGEKIYHLVTVT</sequence>
<comment type="caution">
    <text evidence="6">The sequence shown here is derived from an EMBL/GenBank/DDBJ whole genome shotgun (WGS) entry which is preliminary data.</text>
</comment>
<dbReference type="InterPro" id="IPR036953">
    <property type="entry name" value="GreA/GreB_C_sf"/>
</dbReference>
<dbReference type="Proteomes" id="UP000033865">
    <property type="component" value="Unassembled WGS sequence"/>
</dbReference>
<gene>
    <name evidence="6" type="ORF">UY82_C0050G0007</name>
</gene>
<dbReference type="Gene3D" id="3.10.50.30">
    <property type="entry name" value="Transcription elongation factor, GreA/GreB, C-terminal domain"/>
    <property type="match status" value="1"/>
</dbReference>
<accession>A0A0G1XV78</accession>
<dbReference type="PANTHER" id="PTHR30437:SF4">
    <property type="entry name" value="TRANSCRIPTION ELONGATION FACTOR GREA"/>
    <property type="match status" value="1"/>
</dbReference>
<evidence type="ECO:0000256" key="2">
    <source>
        <dbReference type="ARBA" id="ARBA00023015"/>
    </source>
</evidence>
<keyword evidence="6" id="KW-0648">Protein biosynthesis</keyword>
<comment type="similarity">
    <text evidence="1">Belongs to the GreA/GreB family.</text>
</comment>
<name>A0A0G1XV78_9BACT</name>
<dbReference type="Gene3D" id="1.10.287.180">
    <property type="entry name" value="Transcription elongation factor, GreA/GreB, N-terminal domain"/>
    <property type="match status" value="1"/>
</dbReference>
<keyword evidence="2" id="KW-0805">Transcription regulation</keyword>
<evidence type="ECO:0000259" key="5">
    <source>
        <dbReference type="Pfam" id="PF03449"/>
    </source>
</evidence>
<dbReference type="InterPro" id="IPR001437">
    <property type="entry name" value="Tscrpt_elong_fac_GreA/B_C"/>
</dbReference>
<reference evidence="6 7" key="1">
    <citation type="journal article" date="2015" name="Nature">
        <title>rRNA introns, odd ribosomes, and small enigmatic genomes across a large radiation of phyla.</title>
        <authorList>
            <person name="Brown C.T."/>
            <person name="Hug L.A."/>
            <person name="Thomas B.C."/>
            <person name="Sharon I."/>
            <person name="Castelle C.J."/>
            <person name="Singh A."/>
            <person name="Wilkins M.J."/>
            <person name="Williams K.H."/>
            <person name="Banfield J.F."/>
        </authorList>
    </citation>
    <scope>NUCLEOTIDE SEQUENCE [LARGE SCALE GENOMIC DNA]</scope>
</reference>
<dbReference type="InterPro" id="IPR018151">
    <property type="entry name" value="TF_GreA/GreB_CS"/>
</dbReference>
<dbReference type="Pfam" id="PF01272">
    <property type="entry name" value="GreA_GreB"/>
    <property type="match status" value="1"/>
</dbReference>
<evidence type="ECO:0000313" key="7">
    <source>
        <dbReference type="Proteomes" id="UP000033865"/>
    </source>
</evidence>